<dbReference type="SUPFAM" id="SSF52540">
    <property type="entry name" value="P-loop containing nucleoside triphosphate hydrolases"/>
    <property type="match status" value="1"/>
</dbReference>
<dbReference type="EMBL" id="LT629791">
    <property type="protein sequence ID" value="SDU78713.1"/>
    <property type="molecule type" value="Genomic_DNA"/>
</dbReference>
<evidence type="ECO:0000256" key="4">
    <source>
        <dbReference type="ARBA" id="ARBA00022840"/>
    </source>
</evidence>
<dbReference type="Proteomes" id="UP000182977">
    <property type="component" value="Chromosome I"/>
</dbReference>
<keyword evidence="4 6" id="KW-0067">ATP-binding</keyword>
<dbReference type="RefSeq" id="WP_046770739.1">
    <property type="nucleotide sequence ID" value="NZ_LBMC01000032.1"/>
</dbReference>
<keyword evidence="3" id="KW-0547">Nucleotide-binding</keyword>
<dbReference type="PROSITE" id="PS50893">
    <property type="entry name" value="ABC_TRANSPORTER_2"/>
    <property type="match status" value="1"/>
</dbReference>
<organism evidence="6 7">
    <name type="scientific">Jiangella alkaliphila</name>
    <dbReference type="NCBI Taxonomy" id="419479"/>
    <lineage>
        <taxon>Bacteria</taxon>
        <taxon>Bacillati</taxon>
        <taxon>Actinomycetota</taxon>
        <taxon>Actinomycetes</taxon>
        <taxon>Jiangellales</taxon>
        <taxon>Jiangellaceae</taxon>
        <taxon>Jiangella</taxon>
    </lineage>
</organism>
<dbReference type="CDD" id="cd03257">
    <property type="entry name" value="ABC_NikE_OppD_transporters"/>
    <property type="match status" value="1"/>
</dbReference>
<evidence type="ECO:0000256" key="2">
    <source>
        <dbReference type="ARBA" id="ARBA00022448"/>
    </source>
</evidence>
<evidence type="ECO:0000256" key="3">
    <source>
        <dbReference type="ARBA" id="ARBA00022741"/>
    </source>
</evidence>
<reference evidence="7" key="1">
    <citation type="submission" date="2016-10" db="EMBL/GenBank/DDBJ databases">
        <authorList>
            <person name="Varghese N."/>
            <person name="Submissions S."/>
        </authorList>
    </citation>
    <scope>NUCLEOTIDE SEQUENCE [LARGE SCALE GENOMIC DNA]</scope>
    <source>
        <strain evidence="7">DSM 45079</strain>
    </source>
</reference>
<name>A0A1H2LCI9_9ACTN</name>
<dbReference type="InterPro" id="IPR050319">
    <property type="entry name" value="ABC_transp_ATP-bind"/>
</dbReference>
<dbReference type="PANTHER" id="PTHR43776:SF7">
    <property type="entry name" value="D,D-DIPEPTIDE TRANSPORT ATP-BINDING PROTEIN DDPF-RELATED"/>
    <property type="match status" value="1"/>
</dbReference>
<dbReference type="Gene3D" id="3.40.50.300">
    <property type="entry name" value="P-loop containing nucleotide triphosphate hydrolases"/>
    <property type="match status" value="1"/>
</dbReference>
<evidence type="ECO:0000313" key="7">
    <source>
        <dbReference type="Proteomes" id="UP000182977"/>
    </source>
</evidence>
<dbReference type="GO" id="GO:0005524">
    <property type="term" value="F:ATP binding"/>
    <property type="evidence" value="ECO:0007669"/>
    <property type="project" value="UniProtKB-KW"/>
</dbReference>
<dbReference type="GO" id="GO:0016887">
    <property type="term" value="F:ATP hydrolysis activity"/>
    <property type="evidence" value="ECO:0007669"/>
    <property type="project" value="InterPro"/>
</dbReference>
<sequence length="252" mass="27671">MTPIVELDDVTVVFRSGRGARRREVAAMRNVSLQVAPGETLGLVGESGSGKSTTSAVVLGLQPVTEGRVRFDGAPLDRRLRSRAGRVQAVQQHPQWALDPRMRVIDSVLEPLQVIARGRPENQRRALAMLSDVGLPESFATRRPHELSGGQRQRVAIARALVTNPSFIVFDEAVSALDVSVQAQILNLILDLQAEHGFASLFISHDLAAVRYVSHRVAVMRHGSIVEVAETSVFYQSPSHPYSQMLFQELHS</sequence>
<dbReference type="GO" id="GO:0055085">
    <property type="term" value="P:transmembrane transport"/>
    <property type="evidence" value="ECO:0007669"/>
    <property type="project" value="UniProtKB-ARBA"/>
</dbReference>
<dbReference type="InterPro" id="IPR017871">
    <property type="entry name" value="ABC_transporter-like_CS"/>
</dbReference>
<accession>A0A1H2LCI9</accession>
<keyword evidence="2" id="KW-0813">Transport</keyword>
<dbReference type="InterPro" id="IPR003439">
    <property type="entry name" value="ABC_transporter-like_ATP-bd"/>
</dbReference>
<dbReference type="STRING" id="419479.SAMN04488563_5844"/>
<dbReference type="SMART" id="SM00382">
    <property type="entry name" value="AAA"/>
    <property type="match status" value="1"/>
</dbReference>
<evidence type="ECO:0000313" key="6">
    <source>
        <dbReference type="EMBL" id="SDU78713.1"/>
    </source>
</evidence>
<feature type="domain" description="ABC transporter" evidence="5">
    <location>
        <begin position="5"/>
        <end position="247"/>
    </location>
</feature>
<proteinExistence type="inferred from homology"/>
<dbReference type="AlphaFoldDB" id="A0A1H2LCI9"/>
<dbReference type="PROSITE" id="PS00211">
    <property type="entry name" value="ABC_TRANSPORTER_1"/>
    <property type="match status" value="1"/>
</dbReference>
<dbReference type="InterPro" id="IPR027417">
    <property type="entry name" value="P-loop_NTPase"/>
</dbReference>
<protein>
    <submittedName>
        <fullName evidence="6">Oligopeptide transport system ATP-binding protein</fullName>
    </submittedName>
</protein>
<dbReference type="PANTHER" id="PTHR43776">
    <property type="entry name" value="TRANSPORT ATP-BINDING PROTEIN"/>
    <property type="match status" value="1"/>
</dbReference>
<dbReference type="InterPro" id="IPR003593">
    <property type="entry name" value="AAA+_ATPase"/>
</dbReference>
<comment type="similarity">
    <text evidence="1">Belongs to the ABC transporter superfamily.</text>
</comment>
<evidence type="ECO:0000256" key="1">
    <source>
        <dbReference type="ARBA" id="ARBA00005417"/>
    </source>
</evidence>
<gene>
    <name evidence="6" type="ORF">SAMN04488563_5844</name>
</gene>
<evidence type="ECO:0000259" key="5">
    <source>
        <dbReference type="PROSITE" id="PS50893"/>
    </source>
</evidence>
<dbReference type="Pfam" id="PF00005">
    <property type="entry name" value="ABC_tran"/>
    <property type="match status" value="1"/>
</dbReference>
<keyword evidence="7" id="KW-1185">Reference proteome</keyword>